<keyword evidence="2" id="KW-1185">Reference proteome</keyword>
<dbReference type="AlphaFoldDB" id="A0A1H4K8T1"/>
<evidence type="ECO:0000313" key="2">
    <source>
        <dbReference type="Proteomes" id="UP000182652"/>
    </source>
</evidence>
<dbReference type="RefSeq" id="WP_066213674.1">
    <property type="nucleotide sequence ID" value="NZ_FNSN01000003.1"/>
</dbReference>
<reference evidence="1 2" key="1">
    <citation type="submission" date="2016-10" db="EMBL/GenBank/DDBJ databases">
        <authorList>
            <person name="de Groot N.N."/>
        </authorList>
    </citation>
    <scope>NUCLEOTIDE SEQUENCE [LARGE SCALE GENOMIC DNA]</scope>
    <source>
        <strain evidence="1 2">DSM 10495</strain>
    </source>
</reference>
<accession>A0A1H4K8T1</accession>
<name>A0A1H4K8T1_9MICC</name>
<protein>
    <submittedName>
        <fullName evidence="1">Uncharacterized protein</fullName>
    </submittedName>
</protein>
<sequence>MDSAYQRSGVLPGGRGGLEAGLLTLALWLGGQRDELSAALAALRQAGELHWDSAAGSAYRMALEERRRSLLRAGEALEAARSALALRASLGGSAPRGRAVPAVQAVPGDAGAGVEASPSVHYEGR</sequence>
<evidence type="ECO:0000313" key="1">
    <source>
        <dbReference type="EMBL" id="SEB54332.1"/>
    </source>
</evidence>
<dbReference type="EMBL" id="FNSN01000003">
    <property type="protein sequence ID" value="SEB54332.1"/>
    <property type="molecule type" value="Genomic_DNA"/>
</dbReference>
<gene>
    <name evidence="1" type="ORF">SAMN04489745_0534</name>
</gene>
<dbReference type="STRING" id="156980.SAMN04489745_0534"/>
<proteinExistence type="predicted"/>
<dbReference type="Proteomes" id="UP000182652">
    <property type="component" value="Unassembled WGS sequence"/>
</dbReference>
<organism evidence="1 2">
    <name type="scientific">Arthrobacter woluwensis</name>
    <dbReference type="NCBI Taxonomy" id="156980"/>
    <lineage>
        <taxon>Bacteria</taxon>
        <taxon>Bacillati</taxon>
        <taxon>Actinomycetota</taxon>
        <taxon>Actinomycetes</taxon>
        <taxon>Micrococcales</taxon>
        <taxon>Micrococcaceae</taxon>
        <taxon>Arthrobacter</taxon>
    </lineage>
</organism>